<evidence type="ECO:0000256" key="5">
    <source>
        <dbReference type="ARBA" id="ARBA00023163"/>
    </source>
</evidence>
<feature type="region of interest" description="Disordered" evidence="7">
    <location>
        <begin position="43"/>
        <end position="100"/>
    </location>
</feature>
<name>A0ABR3C7D4_9PEZI</name>
<evidence type="ECO:0000256" key="3">
    <source>
        <dbReference type="ARBA" id="ARBA00023015"/>
    </source>
</evidence>
<feature type="region of interest" description="Disordered" evidence="7">
    <location>
        <begin position="664"/>
        <end position="704"/>
    </location>
</feature>
<dbReference type="SUPFAM" id="SSF57701">
    <property type="entry name" value="Zn2/Cys6 DNA-binding domain"/>
    <property type="match status" value="1"/>
</dbReference>
<feature type="region of interest" description="Disordered" evidence="7">
    <location>
        <begin position="1"/>
        <end position="24"/>
    </location>
</feature>
<dbReference type="CDD" id="cd00067">
    <property type="entry name" value="GAL4"/>
    <property type="match status" value="1"/>
</dbReference>
<evidence type="ECO:0000313" key="10">
    <source>
        <dbReference type="Proteomes" id="UP001430584"/>
    </source>
</evidence>
<feature type="domain" description="Zn(2)-C6 fungal-type" evidence="8">
    <location>
        <begin position="105"/>
        <end position="143"/>
    </location>
</feature>
<feature type="compositionally biased region" description="Low complexity" evidence="7">
    <location>
        <begin position="49"/>
        <end position="69"/>
    </location>
</feature>
<dbReference type="EMBL" id="JAJVCZ030000009">
    <property type="protein sequence ID" value="KAL0256526.1"/>
    <property type="molecule type" value="Genomic_DNA"/>
</dbReference>
<feature type="compositionally biased region" description="Polar residues" evidence="7">
    <location>
        <begin position="672"/>
        <end position="684"/>
    </location>
</feature>
<accession>A0ABR3C7D4</accession>
<evidence type="ECO:0000256" key="7">
    <source>
        <dbReference type="SAM" id="MobiDB-lite"/>
    </source>
</evidence>
<dbReference type="Pfam" id="PF00172">
    <property type="entry name" value="Zn_clus"/>
    <property type="match status" value="1"/>
</dbReference>
<keyword evidence="2" id="KW-0479">Metal-binding</keyword>
<keyword evidence="5" id="KW-0804">Transcription</keyword>
<evidence type="ECO:0000256" key="6">
    <source>
        <dbReference type="ARBA" id="ARBA00023242"/>
    </source>
</evidence>
<dbReference type="GeneID" id="92013006"/>
<dbReference type="SMART" id="SM00066">
    <property type="entry name" value="GAL4"/>
    <property type="match status" value="1"/>
</dbReference>
<dbReference type="InterPro" id="IPR001138">
    <property type="entry name" value="Zn2Cys6_DnaBD"/>
</dbReference>
<dbReference type="PANTHER" id="PTHR31845:SF39">
    <property type="entry name" value="TRANSCRIPTION FACTOR PBCR-RELATED"/>
    <property type="match status" value="1"/>
</dbReference>
<dbReference type="PANTHER" id="PTHR31845">
    <property type="entry name" value="FINGER DOMAIN PROTEIN, PUTATIVE-RELATED"/>
    <property type="match status" value="1"/>
</dbReference>
<proteinExistence type="predicted"/>
<dbReference type="InterPro" id="IPR051089">
    <property type="entry name" value="prtT"/>
</dbReference>
<dbReference type="InterPro" id="IPR007219">
    <property type="entry name" value="XnlR_reg_dom"/>
</dbReference>
<keyword evidence="6" id="KW-0539">Nucleus</keyword>
<dbReference type="RefSeq" id="XP_066629555.1">
    <property type="nucleotide sequence ID" value="XM_066780326.1"/>
</dbReference>
<comment type="subcellular location">
    <subcellularLocation>
        <location evidence="1">Nucleus</location>
    </subcellularLocation>
</comment>
<feature type="region of interest" description="Disordered" evidence="7">
    <location>
        <begin position="772"/>
        <end position="802"/>
    </location>
</feature>
<organism evidence="9 10">
    <name type="scientific">Diplodia seriata</name>
    <dbReference type="NCBI Taxonomy" id="420778"/>
    <lineage>
        <taxon>Eukaryota</taxon>
        <taxon>Fungi</taxon>
        <taxon>Dikarya</taxon>
        <taxon>Ascomycota</taxon>
        <taxon>Pezizomycotina</taxon>
        <taxon>Dothideomycetes</taxon>
        <taxon>Dothideomycetes incertae sedis</taxon>
        <taxon>Botryosphaeriales</taxon>
        <taxon>Botryosphaeriaceae</taxon>
        <taxon>Diplodia</taxon>
    </lineage>
</organism>
<evidence type="ECO:0000256" key="1">
    <source>
        <dbReference type="ARBA" id="ARBA00004123"/>
    </source>
</evidence>
<reference evidence="9 10" key="1">
    <citation type="submission" date="2024-02" db="EMBL/GenBank/DDBJ databases">
        <title>De novo assembly and annotation of 12 fungi associated with fruit tree decline syndrome in Ontario, Canada.</title>
        <authorList>
            <person name="Sulman M."/>
            <person name="Ellouze W."/>
            <person name="Ilyukhin E."/>
        </authorList>
    </citation>
    <scope>NUCLEOTIDE SEQUENCE [LARGE SCALE GENOMIC DNA]</scope>
    <source>
        <strain evidence="9 10">FDS-637</strain>
    </source>
</reference>
<dbReference type="Gene3D" id="4.10.240.10">
    <property type="entry name" value="Zn(2)-C6 fungal-type DNA-binding domain"/>
    <property type="match status" value="1"/>
</dbReference>
<dbReference type="Proteomes" id="UP001430584">
    <property type="component" value="Unassembled WGS sequence"/>
</dbReference>
<keyword evidence="3" id="KW-0805">Transcription regulation</keyword>
<evidence type="ECO:0000259" key="8">
    <source>
        <dbReference type="PROSITE" id="PS50048"/>
    </source>
</evidence>
<comment type="caution">
    <text evidence="9">The sequence shown here is derived from an EMBL/GenBank/DDBJ whole genome shotgun (WGS) entry which is preliminary data.</text>
</comment>
<feature type="compositionally biased region" description="Polar residues" evidence="7">
    <location>
        <begin position="75"/>
        <end position="94"/>
    </location>
</feature>
<evidence type="ECO:0000256" key="2">
    <source>
        <dbReference type="ARBA" id="ARBA00022723"/>
    </source>
</evidence>
<keyword evidence="10" id="KW-1185">Reference proteome</keyword>
<evidence type="ECO:0000313" key="9">
    <source>
        <dbReference type="EMBL" id="KAL0256526.1"/>
    </source>
</evidence>
<evidence type="ECO:0000256" key="4">
    <source>
        <dbReference type="ARBA" id="ARBA00023125"/>
    </source>
</evidence>
<dbReference type="CDD" id="cd12148">
    <property type="entry name" value="fungal_TF_MHR"/>
    <property type="match status" value="1"/>
</dbReference>
<dbReference type="InterPro" id="IPR036864">
    <property type="entry name" value="Zn2-C6_fun-type_DNA-bd_sf"/>
</dbReference>
<gene>
    <name evidence="9" type="ORF">SLS55_008921</name>
</gene>
<keyword evidence="4" id="KW-0238">DNA-binding</keyword>
<dbReference type="Pfam" id="PF04082">
    <property type="entry name" value="Fungal_trans"/>
    <property type="match status" value="1"/>
</dbReference>
<dbReference type="PROSITE" id="PS50048">
    <property type="entry name" value="ZN2_CY6_FUNGAL_2"/>
    <property type="match status" value="1"/>
</dbReference>
<protein>
    <recommendedName>
        <fullName evidence="8">Zn(2)-C6 fungal-type domain-containing protein</fullName>
    </recommendedName>
</protein>
<sequence>MSEPPRIDPALEFGGQQPERSDQDFKQRLQGLQDSFYAHNAFYGPYPPQAQAASQTPADAALQAIATAAQDRRPSTPSSASVGAADPNSQSAQTKLGPDGKRLRACDHCRSLKVRCDPQEENGVISEAIPCKRCLKSKKVCVTTAPTKKRTKKADTRVAELEKKVNELTARLGDNAVASYAYDTHPPLPDGAQSIEYADSTRPEKRRRMNDQHDALMSNEARREIMYDDHAEIAAAAHQRVENRPPQPDCSYISYEVDRCISPDVADRIVSRYNNALVPAFPAVPLPQEMTAQHLREEKPLLFLSVLSAASFGCDPLVPAETQRYLADLLQSWFAELIWRRQDKSLEIVQALLVCVLWYRPPVVYERHAFYMMTNAAITMVLELGLGKRAGKAKAKLGLGPFRRCLPNAGGIDARRSFMVCYYLGTNIAMVLRRPMLLRWNQYMDECISELESSDALPSDKVLCYHIKLAAIAENVASQFSMDDPAPSANFSEKYNEIALRNYDTKLELLRPQRPPNADQTVLKFSESVVSLYTHEVAMHHTQNIDDALEEGRRKSLGAVQTSSLKECVKSCHGILDSFLSLEFDAFYALPLMFYATFPGDLGSVITPDSLRLEHYFDNLIRRFQNTEERDPQSPHTKFPRILLRLREKFNRMKNGESCVDVFSGQPGPASASGTSVPTATNPAANGAHEQTRHTFPANGNNVATTQTPLHLLSEVAQQAQAPPLQQGYYDNGMGGQGVNTYNWDMAAFGDFDFSSMGMGVDLASLFGGDMGGYEPQPAPPQYGPHQAAPAPVYPESSSWNA</sequence>